<dbReference type="NCBIfam" id="TIGR03930">
    <property type="entry name" value="WXG100_ESAT6"/>
    <property type="match status" value="1"/>
</dbReference>
<gene>
    <name evidence="3" type="ORF">GCM10009668_21580</name>
</gene>
<evidence type="ECO:0000256" key="1">
    <source>
        <dbReference type="RuleBase" id="RU362001"/>
    </source>
</evidence>
<comment type="caution">
    <text evidence="3">The sequence shown here is derived from an EMBL/GenBank/DDBJ whole genome shotgun (WGS) entry which is preliminary data.</text>
</comment>
<dbReference type="Proteomes" id="UP001501581">
    <property type="component" value="Unassembled WGS sequence"/>
</dbReference>
<organism evidence="3 4">
    <name type="scientific">Nocardioides dubius</name>
    <dbReference type="NCBI Taxonomy" id="317019"/>
    <lineage>
        <taxon>Bacteria</taxon>
        <taxon>Bacillati</taxon>
        <taxon>Actinomycetota</taxon>
        <taxon>Actinomycetes</taxon>
        <taxon>Propionibacteriales</taxon>
        <taxon>Nocardioidaceae</taxon>
        <taxon>Nocardioides</taxon>
    </lineage>
</organism>
<evidence type="ECO:0000313" key="3">
    <source>
        <dbReference type="EMBL" id="GAA1102659.1"/>
    </source>
</evidence>
<dbReference type="RefSeq" id="WP_343994219.1">
    <property type="nucleotide sequence ID" value="NZ_BAAALG010000008.1"/>
</dbReference>
<keyword evidence="4" id="KW-1185">Reference proteome</keyword>
<keyword evidence="2" id="KW-0175">Coiled coil</keyword>
<name>A0ABP4ECA6_9ACTN</name>
<dbReference type="Pfam" id="PF06013">
    <property type="entry name" value="WXG100"/>
    <property type="match status" value="1"/>
</dbReference>
<evidence type="ECO:0000313" key="4">
    <source>
        <dbReference type="Proteomes" id="UP001501581"/>
    </source>
</evidence>
<comment type="similarity">
    <text evidence="1">Belongs to the WXG100 family.</text>
</comment>
<dbReference type="Gene3D" id="1.10.287.1060">
    <property type="entry name" value="ESAT-6-like"/>
    <property type="match status" value="1"/>
</dbReference>
<feature type="coiled-coil region" evidence="2">
    <location>
        <begin position="18"/>
        <end position="45"/>
    </location>
</feature>
<protein>
    <recommendedName>
        <fullName evidence="1">ESAT-6-like protein</fullName>
    </recommendedName>
</protein>
<evidence type="ECO:0000256" key="2">
    <source>
        <dbReference type="SAM" id="Coils"/>
    </source>
</evidence>
<proteinExistence type="inferred from homology"/>
<dbReference type="EMBL" id="BAAALG010000008">
    <property type="protein sequence ID" value="GAA1102659.1"/>
    <property type="molecule type" value="Genomic_DNA"/>
</dbReference>
<reference evidence="4" key="1">
    <citation type="journal article" date="2019" name="Int. J. Syst. Evol. Microbiol.">
        <title>The Global Catalogue of Microorganisms (GCM) 10K type strain sequencing project: providing services to taxonomists for standard genome sequencing and annotation.</title>
        <authorList>
            <consortium name="The Broad Institute Genomics Platform"/>
            <consortium name="The Broad Institute Genome Sequencing Center for Infectious Disease"/>
            <person name="Wu L."/>
            <person name="Ma J."/>
        </authorList>
    </citation>
    <scope>NUCLEOTIDE SEQUENCE [LARGE SCALE GENOMIC DNA]</scope>
    <source>
        <strain evidence="4">JCM 13008</strain>
    </source>
</reference>
<sequence>MGNLGDLKVGYEALDASAGDILNAAAALEQKINDMEKRMEARKAEWSGKDSDAFDACRAEWDKGMADMNLALQGIAKAVNLSKEEYMSTEANNAKRFAW</sequence>
<dbReference type="SUPFAM" id="SSF140453">
    <property type="entry name" value="EsxAB dimer-like"/>
    <property type="match status" value="1"/>
</dbReference>
<dbReference type="InterPro" id="IPR036689">
    <property type="entry name" value="ESAT-6-like_sf"/>
</dbReference>
<dbReference type="InterPro" id="IPR010310">
    <property type="entry name" value="T7SS_ESAT-6-like"/>
</dbReference>
<accession>A0ABP4ECA6</accession>